<organism evidence="6 7">
    <name type="scientific">Brevibacterium jeotgali</name>
    <dbReference type="NCBI Taxonomy" id="1262550"/>
    <lineage>
        <taxon>Bacteria</taxon>
        <taxon>Bacillati</taxon>
        <taxon>Actinomycetota</taxon>
        <taxon>Actinomycetes</taxon>
        <taxon>Micrococcales</taxon>
        <taxon>Brevibacteriaceae</taxon>
        <taxon>Brevibacterium</taxon>
    </lineage>
</organism>
<dbReference type="CDD" id="cd03814">
    <property type="entry name" value="GT4-like"/>
    <property type="match status" value="1"/>
</dbReference>
<dbReference type="SUPFAM" id="SSF53756">
    <property type="entry name" value="UDP-Glycosyltransferase/glycogen phosphorylase"/>
    <property type="match status" value="1"/>
</dbReference>
<proteinExistence type="predicted"/>
<name>A0A2H1L5V2_9MICO</name>
<dbReference type="PANTHER" id="PTHR45947:SF3">
    <property type="entry name" value="SULFOQUINOVOSYL TRANSFERASE SQD2"/>
    <property type="match status" value="1"/>
</dbReference>
<dbReference type="InterPro" id="IPR050194">
    <property type="entry name" value="Glycosyltransferase_grp1"/>
</dbReference>
<evidence type="ECO:0000256" key="1">
    <source>
        <dbReference type="ARBA" id="ARBA00021292"/>
    </source>
</evidence>
<keyword evidence="2 6" id="KW-0328">Glycosyltransferase</keyword>
<dbReference type="PANTHER" id="PTHR45947">
    <property type="entry name" value="SULFOQUINOVOSYL TRANSFERASE SQD2"/>
    <property type="match status" value="1"/>
</dbReference>
<evidence type="ECO:0000256" key="2">
    <source>
        <dbReference type="ARBA" id="ARBA00022676"/>
    </source>
</evidence>
<evidence type="ECO:0000313" key="6">
    <source>
        <dbReference type="EMBL" id="SMY12286.1"/>
    </source>
</evidence>
<dbReference type="InterPro" id="IPR001296">
    <property type="entry name" value="Glyco_trans_1"/>
</dbReference>
<feature type="domain" description="Glycosyltransferase subfamily 4-like N-terminal" evidence="5">
    <location>
        <begin position="18"/>
        <end position="185"/>
    </location>
</feature>
<feature type="domain" description="Glycosyl transferase family 1" evidence="4">
    <location>
        <begin position="208"/>
        <end position="353"/>
    </location>
</feature>
<dbReference type="GO" id="GO:0016758">
    <property type="term" value="F:hexosyltransferase activity"/>
    <property type="evidence" value="ECO:0007669"/>
    <property type="project" value="TreeGrafter"/>
</dbReference>
<dbReference type="GO" id="GO:1901137">
    <property type="term" value="P:carbohydrate derivative biosynthetic process"/>
    <property type="evidence" value="ECO:0007669"/>
    <property type="project" value="UniProtKB-ARBA"/>
</dbReference>
<evidence type="ECO:0000313" key="7">
    <source>
        <dbReference type="Proteomes" id="UP000234462"/>
    </source>
</evidence>
<reference evidence="7" key="1">
    <citation type="submission" date="2017-03" db="EMBL/GenBank/DDBJ databases">
        <authorList>
            <person name="Monnet C."/>
        </authorList>
    </citation>
    <scope>NUCLEOTIDE SEQUENCE [LARGE SCALE GENOMIC DNA]</scope>
    <source>
        <strain evidence="7">SJ5-8</strain>
    </source>
</reference>
<evidence type="ECO:0000256" key="3">
    <source>
        <dbReference type="ARBA" id="ARBA00022679"/>
    </source>
</evidence>
<accession>A0A2H1L5V2</accession>
<sequence length="398" mass="42746">MNHVRVAVIAESFLPQMNGVSHSLLRVLDHLAERGDEAIVIAPGSRGDRPREVAGARVLRVPSFAMPKYRKVRVAPGGVARIRRLLADFDPDVVHVASPFVLGWRGVLAAQDLGIPSVAVYQTEVPAYAARYGMRGLETVLWNHVRNIHQHASLTLAPSSYTVDQLTGIGVSDVRLWARGVDSSRFDPTHRSASFRAGVGVSDNGTGTEVVVGFVGRLAVEKQVEDLKVLSSVPNVKLVIVGEGPQKDRLRRLLPDAHFTGFLGGDALAQAVASFDIMASPGEFETFCQTIQEAMASGVPVVAPARGGPLDLVDSSRTGWLYSPGDLAGMRAHVADLAGDAAKRRAFGRTARETVLGRTWKSVCSQLIGHYSAAIARPAPQVIGRSYTGTARWAQDRV</sequence>
<dbReference type="Pfam" id="PF00534">
    <property type="entry name" value="Glycos_transf_1"/>
    <property type="match status" value="1"/>
</dbReference>
<evidence type="ECO:0000259" key="4">
    <source>
        <dbReference type="Pfam" id="PF00534"/>
    </source>
</evidence>
<keyword evidence="3 6" id="KW-0808">Transferase</keyword>
<dbReference type="Proteomes" id="UP000234462">
    <property type="component" value="Unassembled WGS sequence"/>
</dbReference>
<gene>
    <name evidence="6" type="ORF">BJEO58_01880</name>
</gene>
<protein>
    <recommendedName>
        <fullName evidence="1">D-inositol 3-phosphate glycosyltransferase</fullName>
    </recommendedName>
</protein>
<dbReference type="AlphaFoldDB" id="A0A2H1L5V2"/>
<dbReference type="InterPro" id="IPR028098">
    <property type="entry name" value="Glyco_trans_4-like_N"/>
</dbReference>
<evidence type="ECO:0000259" key="5">
    <source>
        <dbReference type="Pfam" id="PF13439"/>
    </source>
</evidence>
<dbReference type="Gene3D" id="3.40.50.2000">
    <property type="entry name" value="Glycogen Phosphorylase B"/>
    <property type="match status" value="2"/>
</dbReference>
<dbReference type="Pfam" id="PF13439">
    <property type="entry name" value="Glyco_transf_4"/>
    <property type="match status" value="1"/>
</dbReference>
<keyword evidence="7" id="KW-1185">Reference proteome</keyword>
<dbReference type="EMBL" id="FXZM01000008">
    <property type="protein sequence ID" value="SMY12286.1"/>
    <property type="molecule type" value="Genomic_DNA"/>
</dbReference>